<dbReference type="AlphaFoldDB" id="A0A388MB77"/>
<dbReference type="Pfam" id="PF06101">
    <property type="entry name" value="Vps62"/>
    <property type="match status" value="1"/>
</dbReference>
<dbReference type="Proteomes" id="UP000265515">
    <property type="component" value="Unassembled WGS sequence"/>
</dbReference>
<gene>
    <name evidence="1" type="ORF">CBR_g53605</name>
</gene>
<dbReference type="STRING" id="69332.A0A388MB77"/>
<reference evidence="1 2" key="1">
    <citation type="journal article" date="2018" name="Cell">
        <title>The Chara Genome: Secondary Complexity and Implications for Plant Terrestrialization.</title>
        <authorList>
            <person name="Nishiyama T."/>
            <person name="Sakayama H."/>
            <person name="Vries J.D."/>
            <person name="Buschmann H."/>
            <person name="Saint-Marcoux D."/>
            <person name="Ullrich K.K."/>
            <person name="Haas F.B."/>
            <person name="Vanderstraeten L."/>
            <person name="Becker D."/>
            <person name="Lang D."/>
            <person name="Vosolsobe S."/>
            <person name="Rombauts S."/>
            <person name="Wilhelmsson P.K.I."/>
            <person name="Janitza P."/>
            <person name="Kern R."/>
            <person name="Heyl A."/>
            <person name="Rumpler F."/>
            <person name="Villalobos L.I.A.C."/>
            <person name="Clay J.M."/>
            <person name="Skokan R."/>
            <person name="Toyoda A."/>
            <person name="Suzuki Y."/>
            <person name="Kagoshima H."/>
            <person name="Schijlen E."/>
            <person name="Tajeshwar N."/>
            <person name="Catarino B."/>
            <person name="Hetherington A.J."/>
            <person name="Saltykova A."/>
            <person name="Bonnot C."/>
            <person name="Breuninger H."/>
            <person name="Symeonidi A."/>
            <person name="Radhakrishnan G.V."/>
            <person name="Van Nieuwerburgh F."/>
            <person name="Deforce D."/>
            <person name="Chang C."/>
            <person name="Karol K.G."/>
            <person name="Hedrich R."/>
            <person name="Ulvskov P."/>
            <person name="Glockner G."/>
            <person name="Delwiche C.F."/>
            <person name="Petrasek J."/>
            <person name="Van de Peer Y."/>
            <person name="Friml J."/>
            <person name="Beilby M."/>
            <person name="Dolan L."/>
            <person name="Kohara Y."/>
            <person name="Sugano S."/>
            <person name="Fujiyama A."/>
            <person name="Delaux P.-M."/>
            <person name="Quint M."/>
            <person name="TheiBen G."/>
            <person name="Hagemann M."/>
            <person name="Harholt J."/>
            <person name="Dunand C."/>
            <person name="Zachgo S."/>
            <person name="Langdale J."/>
            <person name="Maumus F."/>
            <person name="Straeten D.V.D."/>
            <person name="Gould S.B."/>
            <person name="Rensing S.A."/>
        </authorList>
    </citation>
    <scope>NUCLEOTIDE SEQUENCE [LARGE SCALE GENOMIC DNA]</scope>
    <source>
        <strain evidence="1 2">S276</strain>
    </source>
</reference>
<dbReference type="EMBL" id="BFEA01000945">
    <property type="protein sequence ID" value="GBG91753.1"/>
    <property type="molecule type" value="Genomic_DNA"/>
</dbReference>
<organism evidence="1 2">
    <name type="scientific">Chara braunii</name>
    <name type="common">Braun's stonewort</name>
    <dbReference type="NCBI Taxonomy" id="69332"/>
    <lineage>
        <taxon>Eukaryota</taxon>
        <taxon>Viridiplantae</taxon>
        <taxon>Streptophyta</taxon>
        <taxon>Charophyceae</taxon>
        <taxon>Charales</taxon>
        <taxon>Characeae</taxon>
        <taxon>Chara</taxon>
    </lineage>
</organism>
<dbReference type="PANTHER" id="PTHR48219">
    <property type="entry name" value="VACUOLAR PROTEIN SORTING-ASSOCIATED PROTEIN 62-RELATED"/>
    <property type="match status" value="1"/>
</dbReference>
<dbReference type="PANTHER" id="PTHR48219:SF2">
    <property type="entry name" value="VACUOLAR PROTEIN SORTING-ASSOCIATED PROTEIN 62"/>
    <property type="match status" value="1"/>
</dbReference>
<dbReference type="InterPro" id="IPR009291">
    <property type="entry name" value="Vps62"/>
</dbReference>
<evidence type="ECO:0000313" key="2">
    <source>
        <dbReference type="Proteomes" id="UP000265515"/>
    </source>
</evidence>
<name>A0A388MB77_CHABU</name>
<accession>A0A388MB77</accession>
<dbReference type="OrthoDB" id="188042at2759"/>
<keyword evidence="2" id="KW-1185">Reference proteome</keyword>
<evidence type="ECO:0000313" key="1">
    <source>
        <dbReference type="EMBL" id="GBG91753.1"/>
    </source>
</evidence>
<dbReference type="Gramene" id="GBG91753">
    <property type="protein sequence ID" value="GBG91753"/>
    <property type="gene ID" value="CBR_g53605"/>
</dbReference>
<comment type="caution">
    <text evidence="1">The sequence shown here is derived from an EMBL/GenBank/DDBJ whole genome shotgun (WGS) entry which is preliminary data.</text>
</comment>
<protein>
    <submittedName>
        <fullName evidence="1">Uncharacterized protein</fullName>
    </submittedName>
</protein>
<sequence>MLCSTGLADSITSLKDVNGNDTAFPTFHEAAGTGCNPRALLHGPGQDLFNVESNRRRNPPNMMKRRALIRRRRMLQYEEAELQPVRFGDLEIAAISKFTRVWRDKNTGAKLYLAIFQADLTLLEQDRKWKVLGQLSRPSYAGITDTGVTIVARNVIQNQSNPILKPPVEYKRIWYSKNAGSHRHWPKKKTKHASVWRPIPAQGYICLGDMFAPGWFAPVPGQGLFSAHVCVREDCVKESAIGDFVWDDRGSHSTYDCSIWQIDNPGYNGSVESLVQGYIATDVYNAKPNQTVHVLSLPSSIKGMRYGGLEIGVTTLYVPTYNDRGSGGRRDVAFFTPALSRAEVDQGWRILSHVAVPH</sequence>
<proteinExistence type="predicted"/>